<keyword evidence="2" id="KW-0472">Membrane</keyword>
<feature type="compositionally biased region" description="Gly residues" evidence="1">
    <location>
        <begin position="315"/>
        <end position="325"/>
    </location>
</feature>
<keyword evidence="5" id="KW-1185">Reference proteome</keyword>
<keyword evidence="3" id="KW-0732">Signal</keyword>
<dbReference type="RefSeq" id="XP_040772085.1">
    <property type="nucleotide sequence ID" value="XM_040922782.1"/>
</dbReference>
<organism evidence="4 5">
    <name type="scientific">Cryphonectria parasitica (strain ATCC 38755 / EP155)</name>
    <dbReference type="NCBI Taxonomy" id="660469"/>
    <lineage>
        <taxon>Eukaryota</taxon>
        <taxon>Fungi</taxon>
        <taxon>Dikarya</taxon>
        <taxon>Ascomycota</taxon>
        <taxon>Pezizomycotina</taxon>
        <taxon>Sordariomycetes</taxon>
        <taxon>Sordariomycetidae</taxon>
        <taxon>Diaporthales</taxon>
        <taxon>Cryphonectriaceae</taxon>
        <taxon>Cryphonectria-Endothia species complex</taxon>
        <taxon>Cryphonectria</taxon>
    </lineage>
</organism>
<keyword evidence="2" id="KW-0812">Transmembrane</keyword>
<evidence type="ECO:0000313" key="5">
    <source>
        <dbReference type="Proteomes" id="UP000803844"/>
    </source>
</evidence>
<accession>A0A9P5CKL7</accession>
<evidence type="ECO:0000313" key="4">
    <source>
        <dbReference type="EMBL" id="KAF3761106.1"/>
    </source>
</evidence>
<feature type="chain" id="PRO_5040174100" evidence="3">
    <location>
        <begin position="16"/>
        <end position="567"/>
    </location>
</feature>
<evidence type="ECO:0000256" key="1">
    <source>
        <dbReference type="SAM" id="MobiDB-lite"/>
    </source>
</evidence>
<feature type="region of interest" description="Disordered" evidence="1">
    <location>
        <begin position="301"/>
        <end position="358"/>
    </location>
</feature>
<dbReference type="AlphaFoldDB" id="A0A9P5CKL7"/>
<dbReference type="OrthoDB" id="4499262at2759"/>
<evidence type="ECO:0000256" key="3">
    <source>
        <dbReference type="SAM" id="SignalP"/>
    </source>
</evidence>
<dbReference type="EMBL" id="MU032352">
    <property type="protein sequence ID" value="KAF3761106.1"/>
    <property type="molecule type" value="Genomic_DNA"/>
</dbReference>
<reference evidence="4" key="1">
    <citation type="journal article" date="2020" name="Phytopathology">
        <title>Genome sequence of the chestnut blight fungus Cryphonectria parasitica EP155: A fundamental resource for an archetypical invasive plant pathogen.</title>
        <authorList>
            <person name="Crouch J.A."/>
            <person name="Dawe A."/>
            <person name="Aerts A."/>
            <person name="Barry K."/>
            <person name="Churchill A.C.L."/>
            <person name="Grimwood J."/>
            <person name="Hillman B."/>
            <person name="Milgroom M.G."/>
            <person name="Pangilinan J."/>
            <person name="Smith M."/>
            <person name="Salamov A."/>
            <person name="Schmutz J."/>
            <person name="Yadav J."/>
            <person name="Grigoriev I.V."/>
            <person name="Nuss D."/>
        </authorList>
    </citation>
    <scope>NUCLEOTIDE SEQUENCE</scope>
    <source>
        <strain evidence="4">EP155</strain>
    </source>
</reference>
<sequence length="567" mass="57089">MRFPLLLLLVDGVCAQYARFAMMGDNNPDLDLDPDDSHNLRAPQYYWHPAAVAASPPFFAKRDGDCGTDSHPCSDINSTLCCPDTTYCLVNSTSWQAQCCDLGSTCGEACTPNQYLVNYTSTITRSATTTQSTYAACAPRVCTSTNYLCPSSLGGGCCAYGSDCGVNADGQGVCLGTAGGTTSTASTEAMSTLVTPVASGCTAQGQTYCTAGGGCCDAGYACTLVSSQVMCSAVTATPTSSFTAAAPTGSGITVEHKSSSGDKLSSGAKAGIAVGVVVVAALVIGFLTWFCLRRRRRSGASAPTVSGQEMRSVPPGGGGGEGQGGNEMAHGAAGSGWGGRNLSEADGTSLGYPASTAGTSRAGRVGYQDYFGPENVPTYMEMGAGTLGAGFIAAGDVARAGAPSPPNEHPSPEMYASGVAGGGRDAAGPHQSPVEMAVASKDPSSPRRPMAQAGQHARIPSDRSDGGQSELADTSSGPAAAATARDVGRYPQASSHSIDQVFELMGSPTSPIGPGGGGGEGEVFYDAHEGGGGGGAVGGNRNLPQPFPTPASEMSEFGTPSPMSREE</sequence>
<feature type="signal peptide" evidence="3">
    <location>
        <begin position="1"/>
        <end position="15"/>
    </location>
</feature>
<comment type="caution">
    <text evidence="4">The sequence shown here is derived from an EMBL/GenBank/DDBJ whole genome shotgun (WGS) entry which is preliminary data.</text>
</comment>
<name>A0A9P5CKL7_CRYP1</name>
<feature type="region of interest" description="Disordered" evidence="1">
    <location>
        <begin position="400"/>
        <end position="567"/>
    </location>
</feature>
<feature type="transmembrane region" description="Helical" evidence="2">
    <location>
        <begin position="270"/>
        <end position="292"/>
    </location>
</feature>
<dbReference type="GeneID" id="63839911"/>
<evidence type="ECO:0000256" key="2">
    <source>
        <dbReference type="SAM" id="Phobius"/>
    </source>
</evidence>
<proteinExistence type="predicted"/>
<keyword evidence="2" id="KW-1133">Transmembrane helix</keyword>
<gene>
    <name evidence="4" type="ORF">M406DRAFT_353709</name>
</gene>
<protein>
    <submittedName>
        <fullName evidence="4">Uncharacterized protein</fullName>
    </submittedName>
</protein>
<dbReference type="Proteomes" id="UP000803844">
    <property type="component" value="Unassembled WGS sequence"/>
</dbReference>